<keyword evidence="2" id="KW-0229">DNA integration</keyword>
<keyword evidence="3" id="KW-0238">DNA-binding</keyword>
<comment type="caution">
    <text evidence="6">The sequence shown here is derived from an EMBL/GenBank/DDBJ whole genome shotgun (WGS) entry which is preliminary data.</text>
</comment>
<name>A0A840AEN5_9PROT</name>
<evidence type="ECO:0000256" key="3">
    <source>
        <dbReference type="ARBA" id="ARBA00023125"/>
    </source>
</evidence>
<evidence type="ECO:0000313" key="7">
    <source>
        <dbReference type="Proteomes" id="UP000553193"/>
    </source>
</evidence>
<organism evidence="6 7">
    <name type="scientific">Roseococcus suduntuyensis</name>
    <dbReference type="NCBI Taxonomy" id="455361"/>
    <lineage>
        <taxon>Bacteria</taxon>
        <taxon>Pseudomonadati</taxon>
        <taxon>Pseudomonadota</taxon>
        <taxon>Alphaproteobacteria</taxon>
        <taxon>Acetobacterales</taxon>
        <taxon>Roseomonadaceae</taxon>
        <taxon>Roseococcus</taxon>
    </lineage>
</organism>
<dbReference type="InterPro" id="IPR025166">
    <property type="entry name" value="Integrase_DNA_bind_dom"/>
</dbReference>
<dbReference type="GO" id="GO:0006310">
    <property type="term" value="P:DNA recombination"/>
    <property type="evidence" value="ECO:0007669"/>
    <property type="project" value="UniProtKB-KW"/>
</dbReference>
<dbReference type="InterPro" id="IPR013762">
    <property type="entry name" value="Integrase-like_cat_sf"/>
</dbReference>
<dbReference type="PROSITE" id="PS51898">
    <property type="entry name" value="TYR_RECOMBINASE"/>
    <property type="match status" value="1"/>
</dbReference>
<dbReference type="Gene3D" id="1.10.443.10">
    <property type="entry name" value="Intergrase catalytic core"/>
    <property type="match status" value="1"/>
</dbReference>
<dbReference type="Pfam" id="PF13356">
    <property type="entry name" value="Arm-DNA-bind_3"/>
    <property type="match status" value="1"/>
</dbReference>
<dbReference type="InterPro" id="IPR010998">
    <property type="entry name" value="Integrase_recombinase_N"/>
</dbReference>
<dbReference type="SUPFAM" id="SSF56349">
    <property type="entry name" value="DNA breaking-rejoining enzymes"/>
    <property type="match status" value="1"/>
</dbReference>
<accession>A0A840AEN5</accession>
<evidence type="ECO:0000256" key="4">
    <source>
        <dbReference type="ARBA" id="ARBA00023172"/>
    </source>
</evidence>
<dbReference type="Gene3D" id="3.30.160.390">
    <property type="entry name" value="Integrase, DNA-binding domain"/>
    <property type="match status" value="1"/>
</dbReference>
<evidence type="ECO:0000259" key="5">
    <source>
        <dbReference type="PROSITE" id="PS51898"/>
    </source>
</evidence>
<dbReference type="PANTHER" id="PTHR30629:SF2">
    <property type="entry name" value="PROPHAGE INTEGRASE INTS-RELATED"/>
    <property type="match status" value="1"/>
</dbReference>
<keyword evidence="7" id="KW-1185">Reference proteome</keyword>
<keyword evidence="4" id="KW-0233">DNA recombination</keyword>
<dbReference type="Pfam" id="PF00589">
    <property type="entry name" value="Phage_integrase"/>
    <property type="match status" value="1"/>
</dbReference>
<dbReference type="RefSeq" id="WP_184386332.1">
    <property type="nucleotide sequence ID" value="NZ_JACIDJ010000008.1"/>
</dbReference>
<protein>
    <submittedName>
        <fullName evidence="6">Integrase</fullName>
    </submittedName>
</protein>
<dbReference type="InterPro" id="IPR050808">
    <property type="entry name" value="Phage_Integrase"/>
</dbReference>
<evidence type="ECO:0000256" key="2">
    <source>
        <dbReference type="ARBA" id="ARBA00022908"/>
    </source>
</evidence>
<dbReference type="InterPro" id="IPR011010">
    <property type="entry name" value="DNA_brk_join_enz"/>
</dbReference>
<dbReference type="InterPro" id="IPR002104">
    <property type="entry name" value="Integrase_catalytic"/>
</dbReference>
<reference evidence="6 7" key="1">
    <citation type="submission" date="2020-08" db="EMBL/GenBank/DDBJ databases">
        <title>Genomic Encyclopedia of Type Strains, Phase IV (KMG-IV): sequencing the most valuable type-strain genomes for metagenomic binning, comparative biology and taxonomic classification.</title>
        <authorList>
            <person name="Goeker M."/>
        </authorList>
    </citation>
    <scope>NUCLEOTIDE SEQUENCE [LARGE SCALE GENOMIC DNA]</scope>
    <source>
        <strain evidence="6 7">DSM 19979</strain>
    </source>
</reference>
<feature type="domain" description="Tyr recombinase" evidence="5">
    <location>
        <begin position="209"/>
        <end position="389"/>
    </location>
</feature>
<evidence type="ECO:0000313" key="6">
    <source>
        <dbReference type="EMBL" id="MBB3900099.1"/>
    </source>
</evidence>
<dbReference type="InterPro" id="IPR038488">
    <property type="entry name" value="Integrase_DNA-bd_sf"/>
</dbReference>
<dbReference type="EMBL" id="JACIDJ010000008">
    <property type="protein sequence ID" value="MBB3900099.1"/>
    <property type="molecule type" value="Genomic_DNA"/>
</dbReference>
<dbReference type="PANTHER" id="PTHR30629">
    <property type="entry name" value="PROPHAGE INTEGRASE"/>
    <property type="match status" value="1"/>
</dbReference>
<dbReference type="AlphaFoldDB" id="A0A840AEN5"/>
<dbReference type="GO" id="GO:0003677">
    <property type="term" value="F:DNA binding"/>
    <property type="evidence" value="ECO:0007669"/>
    <property type="project" value="UniProtKB-KW"/>
</dbReference>
<dbReference type="Proteomes" id="UP000553193">
    <property type="component" value="Unassembled WGS sequence"/>
</dbReference>
<comment type="similarity">
    <text evidence="1">Belongs to the 'phage' integrase family.</text>
</comment>
<dbReference type="GO" id="GO:0015074">
    <property type="term" value="P:DNA integration"/>
    <property type="evidence" value="ECO:0007669"/>
    <property type="project" value="UniProtKB-KW"/>
</dbReference>
<sequence>MKRELNDAFLNGLEPPASGRLEVWDTKEPGLVWRMTASGAASWGVRARTKDGKRTRPTLGTWPAMSIKVARQRAKAAIVAIAGGADPAAEKKQARAARAAEAAEATVAARWDEWREARAADWSDSYQREVARIGTRDLLPKLGKRPLRTTKREDWTGIIAAKKKSAPVQASIFYRVVSSFLNHAEAEGWIPLPLLPRKGLIRSAPPPKARDRALTDAELVALWTATAAEPVKLRAFVRLLILTGARLNEVAGIATGEIDRAAGLWRLPAARAKNNMPHTMPLCGLALAEIAAAWPEHGDEAGADWRLLGKGGNAFSGFSKLKARLDKATGLAPWRFHDLRRTARTGMARLGVDRLHAERAIAHISGQSKLERTYNLHDFQPETLAALGRWQAHVAGLIDPKPAAEIVPLRRA</sequence>
<gene>
    <name evidence="6" type="ORF">GGQ83_003569</name>
</gene>
<dbReference type="Gene3D" id="1.10.150.130">
    <property type="match status" value="1"/>
</dbReference>
<evidence type="ECO:0000256" key="1">
    <source>
        <dbReference type="ARBA" id="ARBA00008857"/>
    </source>
</evidence>
<proteinExistence type="inferred from homology"/>